<dbReference type="EMBL" id="QGGU01000004">
    <property type="protein sequence ID" value="PWK53018.1"/>
    <property type="molecule type" value="Genomic_DNA"/>
</dbReference>
<feature type="coiled-coil region" evidence="1">
    <location>
        <begin position="21"/>
        <end position="105"/>
    </location>
</feature>
<evidence type="ECO:0000259" key="3">
    <source>
        <dbReference type="Pfam" id="PF01551"/>
    </source>
</evidence>
<dbReference type="GO" id="GO:0004222">
    <property type="term" value="F:metalloendopeptidase activity"/>
    <property type="evidence" value="ECO:0007669"/>
    <property type="project" value="TreeGrafter"/>
</dbReference>
<dbReference type="CDD" id="cd12797">
    <property type="entry name" value="M23_peptidase"/>
    <property type="match status" value="1"/>
</dbReference>
<evidence type="ECO:0000313" key="5">
    <source>
        <dbReference type="Proteomes" id="UP000245790"/>
    </source>
</evidence>
<gene>
    <name evidence="4" type="ORF">C8D97_104236</name>
</gene>
<feature type="domain" description="M23ase beta-sheet core" evidence="3">
    <location>
        <begin position="283"/>
        <end position="376"/>
    </location>
</feature>
<feature type="signal peptide" evidence="2">
    <location>
        <begin position="1"/>
        <end position="25"/>
    </location>
</feature>
<keyword evidence="5" id="KW-1185">Reference proteome</keyword>
<dbReference type="RefSeq" id="WP_109762988.1">
    <property type="nucleotide sequence ID" value="NZ_QGGU01000004.1"/>
</dbReference>
<dbReference type="SUPFAM" id="SSF51261">
    <property type="entry name" value="Duplicated hybrid motif"/>
    <property type="match status" value="1"/>
</dbReference>
<dbReference type="Pfam" id="PF01551">
    <property type="entry name" value="Peptidase_M23"/>
    <property type="match status" value="1"/>
</dbReference>
<dbReference type="Gene3D" id="2.70.70.10">
    <property type="entry name" value="Glucose Permease (Domain IIA)"/>
    <property type="match status" value="1"/>
</dbReference>
<dbReference type="Proteomes" id="UP000245790">
    <property type="component" value="Unassembled WGS sequence"/>
</dbReference>
<comment type="caution">
    <text evidence="4">The sequence shown here is derived from an EMBL/GenBank/DDBJ whole genome shotgun (WGS) entry which is preliminary data.</text>
</comment>
<accession>A0A316FWR1</accession>
<feature type="coiled-coil region" evidence="1">
    <location>
        <begin position="168"/>
        <end position="248"/>
    </location>
</feature>
<dbReference type="FunFam" id="2.70.70.10:FF:000003">
    <property type="entry name" value="Murein hydrolase activator EnvC"/>
    <property type="match status" value="1"/>
</dbReference>
<dbReference type="InterPro" id="IPR016047">
    <property type="entry name" value="M23ase_b-sheet_dom"/>
</dbReference>
<sequence>MRFTIRALLTSVLTLCVCQVSVLLAAEKEQTEQQLQQVKQQIKQLQQRLDNKRKQYSSVTRTLRSTEKKINSAAKILRATRSQIVREKQTLKNNKKQELQLERNKSKHQDILAHQIRSAYSSGRQEYLKLLLNQEQPEKLGRMFSYYDYLNKARTKSIKELGETLVQLTQVQKDIQANIKELALLEQAQVKEQKRLLSLKEQRKKEVKQLAASIASQDKKLSHLRENEEELESLLHQMQKALEQIFQQQNLEGLAKYKGKLTWPLSGRLALNYGEPINRGIRSNGIRIAAQEGKDVAAVFHGRVVFSDWFRGFGLLVIVDHGKGYMSLYGNNQSLFKDVGDWVEAGEMIASVGQSGGQKTPGLYFEIRHQGKARNPMQWIRG</sequence>
<evidence type="ECO:0000313" key="4">
    <source>
        <dbReference type="EMBL" id="PWK53018.1"/>
    </source>
</evidence>
<dbReference type="InterPro" id="IPR011055">
    <property type="entry name" value="Dup_hybrid_motif"/>
</dbReference>
<dbReference type="OrthoDB" id="9784703at2"/>
<dbReference type="AlphaFoldDB" id="A0A316FWR1"/>
<dbReference type="Gene3D" id="6.10.250.3150">
    <property type="match status" value="1"/>
</dbReference>
<protein>
    <submittedName>
        <fullName evidence="4">Septal ring factor EnvC (AmiA/AmiB activator)</fullName>
    </submittedName>
</protein>
<organism evidence="4 5">
    <name type="scientific">Pleionea mediterranea</name>
    <dbReference type="NCBI Taxonomy" id="523701"/>
    <lineage>
        <taxon>Bacteria</taxon>
        <taxon>Pseudomonadati</taxon>
        <taxon>Pseudomonadota</taxon>
        <taxon>Gammaproteobacteria</taxon>
        <taxon>Oceanospirillales</taxon>
        <taxon>Pleioneaceae</taxon>
        <taxon>Pleionea</taxon>
    </lineage>
</organism>
<reference evidence="4 5" key="1">
    <citation type="submission" date="2018-05" db="EMBL/GenBank/DDBJ databases">
        <title>Genomic Encyclopedia of Type Strains, Phase IV (KMG-IV): sequencing the most valuable type-strain genomes for metagenomic binning, comparative biology and taxonomic classification.</title>
        <authorList>
            <person name="Goeker M."/>
        </authorList>
    </citation>
    <scope>NUCLEOTIDE SEQUENCE [LARGE SCALE GENOMIC DNA]</scope>
    <source>
        <strain evidence="4 5">DSM 25350</strain>
    </source>
</reference>
<feature type="chain" id="PRO_5016437074" evidence="2">
    <location>
        <begin position="26"/>
        <end position="382"/>
    </location>
</feature>
<proteinExistence type="predicted"/>
<dbReference type="PANTHER" id="PTHR21666">
    <property type="entry name" value="PEPTIDASE-RELATED"/>
    <property type="match status" value="1"/>
</dbReference>
<evidence type="ECO:0000256" key="1">
    <source>
        <dbReference type="SAM" id="Coils"/>
    </source>
</evidence>
<name>A0A316FWR1_9GAMM</name>
<keyword evidence="2" id="KW-0732">Signal</keyword>
<keyword evidence="1" id="KW-0175">Coiled coil</keyword>
<evidence type="ECO:0000256" key="2">
    <source>
        <dbReference type="SAM" id="SignalP"/>
    </source>
</evidence>
<dbReference type="PANTHER" id="PTHR21666:SF270">
    <property type="entry name" value="MUREIN HYDROLASE ACTIVATOR ENVC"/>
    <property type="match status" value="1"/>
</dbReference>
<dbReference type="InterPro" id="IPR050570">
    <property type="entry name" value="Cell_wall_metabolism_enzyme"/>
</dbReference>